<dbReference type="PANTHER" id="PTHR33112">
    <property type="entry name" value="DOMAIN PROTEIN, PUTATIVE-RELATED"/>
    <property type="match status" value="1"/>
</dbReference>
<sequence>METIFSSAYCVIAASRASGTSSGFLKPRATRTFIRVDEYTDSPTYICEAIDDFQHHVIEGDLNKRGWVLQERALARRTIYFTKSQTYWECGQGVRCETLTRMTKQVQYRSKLILQLTSSSNQAAFLGDANFPDVAIKASKGTRILFYEGLYERYSRLDFTKAYDRPIAIAGLEQRLVNAFETHGGYGVFQGKFFGRSLLWIRDAKLTDKLKNIDFPSSQKYVVPTWSWMAYEGAITYMTVPFGEVDWEEGNDAIRSPWTWSDSSSTSATWHTGNSNERIDLTANARDVLDLTSAEKRIIYDQGQTALTGCRLKCVIVGKEKLRDEKVSMALLRDYYVMLVVLREGSGTEYERVGAACLPGTCIAWDRPELRVRIF</sequence>
<protein>
    <recommendedName>
        <fullName evidence="1">Heterokaryon incompatibility domain-containing protein</fullName>
    </recommendedName>
</protein>
<dbReference type="InterPro" id="IPR010730">
    <property type="entry name" value="HET"/>
</dbReference>
<dbReference type="Pfam" id="PF06985">
    <property type="entry name" value="HET"/>
    <property type="match status" value="1"/>
</dbReference>
<evidence type="ECO:0000259" key="1">
    <source>
        <dbReference type="Pfam" id="PF06985"/>
    </source>
</evidence>
<comment type="caution">
    <text evidence="2">The sequence shown here is derived from an EMBL/GenBank/DDBJ whole genome shotgun (WGS) entry which is preliminary data.</text>
</comment>
<evidence type="ECO:0000313" key="3">
    <source>
        <dbReference type="Proteomes" id="UP000287144"/>
    </source>
</evidence>
<keyword evidence="3" id="KW-1185">Reference proteome</keyword>
<proteinExistence type="predicted"/>
<reference evidence="2 3" key="1">
    <citation type="submission" date="2017-06" db="EMBL/GenBank/DDBJ databases">
        <title>Comparative genomic analysis of Ambrosia Fusariam Clade fungi.</title>
        <authorList>
            <person name="Stajich J.E."/>
            <person name="Carrillo J."/>
            <person name="Kijimoto T."/>
            <person name="Eskalen A."/>
            <person name="O'Donnell K."/>
            <person name="Kasson M."/>
        </authorList>
    </citation>
    <scope>NUCLEOTIDE SEQUENCE [LARGE SCALE GENOMIC DNA]</scope>
    <source>
        <strain evidence="2 3">NRRL62579</strain>
    </source>
</reference>
<evidence type="ECO:0000313" key="2">
    <source>
        <dbReference type="EMBL" id="RSL99016.1"/>
    </source>
</evidence>
<feature type="domain" description="Heterokaryon incompatibility" evidence="1">
    <location>
        <begin position="1"/>
        <end position="71"/>
    </location>
</feature>
<dbReference type="Proteomes" id="UP000287144">
    <property type="component" value="Unassembled WGS sequence"/>
</dbReference>
<gene>
    <name evidence="2" type="ORF">CEP52_009960</name>
</gene>
<dbReference type="STRING" id="1325735.A0A428TAF2"/>
<dbReference type="AlphaFoldDB" id="A0A428TAF2"/>
<organism evidence="2 3">
    <name type="scientific">Fusarium oligoseptatum</name>
    <dbReference type="NCBI Taxonomy" id="2604345"/>
    <lineage>
        <taxon>Eukaryota</taxon>
        <taxon>Fungi</taxon>
        <taxon>Dikarya</taxon>
        <taxon>Ascomycota</taxon>
        <taxon>Pezizomycotina</taxon>
        <taxon>Sordariomycetes</taxon>
        <taxon>Hypocreomycetidae</taxon>
        <taxon>Hypocreales</taxon>
        <taxon>Nectriaceae</taxon>
        <taxon>Fusarium</taxon>
        <taxon>Fusarium solani species complex</taxon>
    </lineage>
</organism>
<accession>A0A428TAF2</accession>
<dbReference type="PANTHER" id="PTHR33112:SF10">
    <property type="entry name" value="TOL"/>
    <property type="match status" value="1"/>
</dbReference>
<name>A0A428TAF2_9HYPO</name>
<dbReference type="EMBL" id="NKCK01000109">
    <property type="protein sequence ID" value="RSL99016.1"/>
    <property type="molecule type" value="Genomic_DNA"/>
</dbReference>